<feature type="domain" description="Cation efflux protein transmembrane" evidence="12">
    <location>
        <begin position="30"/>
        <end position="202"/>
    </location>
</feature>
<reference evidence="13 14" key="1">
    <citation type="submission" date="2020-01" db="EMBL/GenBank/DDBJ databases">
        <title>Insect and environment-associated Actinomycetes.</title>
        <authorList>
            <person name="Currrie C."/>
            <person name="Chevrette M."/>
            <person name="Carlson C."/>
            <person name="Stubbendieck R."/>
            <person name="Wendt-Pienkowski E."/>
        </authorList>
    </citation>
    <scope>NUCLEOTIDE SEQUENCE [LARGE SCALE GENOMIC DNA]</scope>
    <source>
        <strain evidence="13 14">SID14172</strain>
    </source>
</reference>
<feature type="transmembrane region" description="Helical" evidence="11">
    <location>
        <begin position="53"/>
        <end position="72"/>
    </location>
</feature>
<evidence type="ECO:0000313" key="14">
    <source>
        <dbReference type="Proteomes" id="UP000469545"/>
    </source>
</evidence>
<dbReference type="PANTHER" id="PTHR31937">
    <property type="entry name" value="TRANSMEMBRANE PROTEIN 163"/>
    <property type="match status" value="1"/>
</dbReference>
<dbReference type="InterPro" id="IPR058533">
    <property type="entry name" value="Cation_efflux_TM"/>
</dbReference>
<dbReference type="Proteomes" id="UP000469545">
    <property type="component" value="Unassembled WGS sequence"/>
</dbReference>
<proteinExistence type="inferred from homology"/>
<dbReference type="SUPFAM" id="SSF161111">
    <property type="entry name" value="Cation efflux protein transmembrane domain-like"/>
    <property type="match status" value="1"/>
</dbReference>
<evidence type="ECO:0000256" key="4">
    <source>
        <dbReference type="ARBA" id="ARBA00022692"/>
    </source>
</evidence>
<feature type="transmembrane region" description="Helical" evidence="11">
    <location>
        <begin position="25"/>
        <end position="47"/>
    </location>
</feature>
<organism evidence="13 14">
    <name type="scientific">Streptomyces coelicoflavus</name>
    <dbReference type="NCBI Taxonomy" id="285562"/>
    <lineage>
        <taxon>Bacteria</taxon>
        <taxon>Bacillati</taxon>
        <taxon>Actinomycetota</taxon>
        <taxon>Actinomycetes</taxon>
        <taxon>Kitasatosporales</taxon>
        <taxon>Streptomycetaceae</taxon>
        <taxon>Streptomyces</taxon>
    </lineage>
</organism>
<sequence>MSAEIPTTRGPSPARREVLATRIRLLVAATITYNVVEAVVAITAGTVASSTALIGFGLDSVVEVSSVAAVAWQFRAADHTVREAREKTALRIIAVSFFALAAYVTVDAVRVLTGTGEAERSVPGIVLAALSLAIMPFLSAAQRRAGRELGSASAVADSKQTLLCTYLSAVLLAGLVLNATLGWSWADPITALAIAGIAVREGRDAWRGQGCCAPTPPVAAGIVAADAEEDACGCRPGCTCCTTGAQAGR</sequence>
<gene>
    <name evidence="13" type="ORF">G3I46_14885</name>
</gene>
<dbReference type="Gene3D" id="1.20.1510.10">
    <property type="entry name" value="Cation efflux protein transmembrane domain"/>
    <property type="match status" value="1"/>
</dbReference>
<feature type="transmembrane region" description="Helical" evidence="11">
    <location>
        <begin position="124"/>
        <end position="141"/>
    </location>
</feature>
<evidence type="ECO:0000256" key="1">
    <source>
        <dbReference type="ARBA" id="ARBA00004146"/>
    </source>
</evidence>
<dbReference type="GO" id="GO:0031410">
    <property type="term" value="C:cytoplasmic vesicle"/>
    <property type="evidence" value="ECO:0007669"/>
    <property type="project" value="UniProtKB-KW"/>
</dbReference>
<evidence type="ECO:0000256" key="3">
    <source>
        <dbReference type="ARBA" id="ARBA00008731"/>
    </source>
</evidence>
<evidence type="ECO:0000256" key="9">
    <source>
        <dbReference type="ARBA" id="ARBA00023136"/>
    </source>
</evidence>
<dbReference type="RefSeq" id="WP_164140382.1">
    <property type="nucleotide sequence ID" value="NZ_JAAGMB010000327.1"/>
</dbReference>
<evidence type="ECO:0000256" key="6">
    <source>
        <dbReference type="ARBA" id="ARBA00022833"/>
    </source>
</evidence>
<name>A0A6N9URS3_9ACTN</name>
<accession>A0A6N9URS3</accession>
<comment type="similarity">
    <text evidence="3">Belongs to the TMEM163 family.</text>
</comment>
<evidence type="ECO:0000256" key="8">
    <source>
        <dbReference type="ARBA" id="ARBA00023018"/>
    </source>
</evidence>
<feature type="transmembrane region" description="Helical" evidence="11">
    <location>
        <begin position="92"/>
        <end position="112"/>
    </location>
</feature>
<evidence type="ECO:0000313" key="13">
    <source>
        <dbReference type="EMBL" id="NEB17792.1"/>
    </source>
</evidence>
<keyword evidence="14" id="KW-1185">Reference proteome</keyword>
<dbReference type="AlphaFoldDB" id="A0A6N9URS3"/>
<keyword evidence="9 11" id="KW-0472">Membrane</keyword>
<dbReference type="InterPro" id="IPR026765">
    <property type="entry name" value="Tmem163"/>
</dbReference>
<dbReference type="InterPro" id="IPR027469">
    <property type="entry name" value="Cation_efflux_TMD_sf"/>
</dbReference>
<dbReference type="GO" id="GO:0016020">
    <property type="term" value="C:membrane"/>
    <property type="evidence" value="ECO:0007669"/>
    <property type="project" value="InterPro"/>
</dbReference>
<keyword evidence="8" id="KW-0770">Synapse</keyword>
<dbReference type="PANTHER" id="PTHR31937:SF2">
    <property type="entry name" value="TRANSMEMBRANE PROTEIN 163"/>
    <property type="match status" value="1"/>
</dbReference>
<dbReference type="GO" id="GO:0008324">
    <property type="term" value="F:monoatomic cation transmembrane transporter activity"/>
    <property type="evidence" value="ECO:0007669"/>
    <property type="project" value="InterPro"/>
</dbReference>
<dbReference type="EMBL" id="JAAGMB010000327">
    <property type="protein sequence ID" value="NEB17792.1"/>
    <property type="molecule type" value="Genomic_DNA"/>
</dbReference>
<comment type="caution">
    <text evidence="13">The sequence shown here is derived from an EMBL/GenBank/DDBJ whole genome shotgun (WGS) entry which is preliminary data.</text>
</comment>
<protein>
    <submittedName>
        <fullName evidence="13">Cation transporter</fullName>
    </submittedName>
</protein>
<keyword evidence="4 11" id="KW-0812">Transmembrane</keyword>
<evidence type="ECO:0000256" key="2">
    <source>
        <dbReference type="ARBA" id="ARBA00004644"/>
    </source>
</evidence>
<evidence type="ECO:0000256" key="10">
    <source>
        <dbReference type="ARBA" id="ARBA00023329"/>
    </source>
</evidence>
<evidence type="ECO:0000256" key="11">
    <source>
        <dbReference type="SAM" id="Phobius"/>
    </source>
</evidence>
<dbReference type="Pfam" id="PF01545">
    <property type="entry name" value="Cation_efflux"/>
    <property type="match status" value="1"/>
</dbReference>
<comment type="subcellular location">
    <subcellularLocation>
        <location evidence="2">Cytoplasmic vesicle</location>
        <location evidence="2">Secretory vesicle</location>
        <location evidence="2">Synaptic vesicle membrane</location>
        <topology evidence="2">Multi-pass membrane protein</topology>
    </subcellularLocation>
    <subcellularLocation>
        <location evidence="1">Early endosome membrane</location>
    </subcellularLocation>
</comment>
<keyword evidence="10" id="KW-0968">Cytoplasmic vesicle</keyword>
<keyword evidence="7 11" id="KW-1133">Transmembrane helix</keyword>
<evidence type="ECO:0000256" key="5">
    <source>
        <dbReference type="ARBA" id="ARBA00022753"/>
    </source>
</evidence>
<keyword evidence="5" id="KW-0967">Endosome</keyword>
<evidence type="ECO:0000259" key="12">
    <source>
        <dbReference type="Pfam" id="PF01545"/>
    </source>
</evidence>
<evidence type="ECO:0000256" key="7">
    <source>
        <dbReference type="ARBA" id="ARBA00022989"/>
    </source>
</evidence>
<keyword evidence="6" id="KW-0862">Zinc</keyword>
<feature type="transmembrane region" description="Helical" evidence="11">
    <location>
        <begin position="162"/>
        <end position="185"/>
    </location>
</feature>